<evidence type="ECO:0000256" key="1">
    <source>
        <dbReference type="ARBA" id="ARBA00001974"/>
    </source>
</evidence>
<keyword evidence="4" id="KW-0732">Signal</keyword>
<dbReference type="PRINTS" id="PR00368">
    <property type="entry name" value="FADPNR"/>
</dbReference>
<protein>
    <submittedName>
        <fullName evidence="7">FAD-dependent oxidoreductase</fullName>
    </submittedName>
</protein>
<organism evidence="7 8">
    <name type="scientific">Agathobacter rectalis</name>
    <dbReference type="NCBI Taxonomy" id="39491"/>
    <lineage>
        <taxon>Bacteria</taxon>
        <taxon>Bacillati</taxon>
        <taxon>Bacillota</taxon>
        <taxon>Clostridia</taxon>
        <taxon>Lachnospirales</taxon>
        <taxon>Lachnospiraceae</taxon>
        <taxon>Agathobacter</taxon>
    </lineage>
</organism>
<dbReference type="Pfam" id="PF03486">
    <property type="entry name" value="HI0933_like"/>
    <property type="match status" value="1"/>
</dbReference>
<accession>A0A2U2ELH8</accession>
<dbReference type="Gene3D" id="3.50.50.60">
    <property type="entry name" value="FAD/NAD(P)-binding domain"/>
    <property type="match status" value="1"/>
</dbReference>
<dbReference type="SUPFAM" id="SSF160996">
    <property type="entry name" value="HI0933 insert domain-like"/>
    <property type="match status" value="1"/>
</dbReference>
<dbReference type="InterPro" id="IPR055178">
    <property type="entry name" value="RsdA/BaiN/AoA(So)-like_dom"/>
</dbReference>
<dbReference type="EMBL" id="JRFS01000001">
    <property type="protein sequence ID" value="PWE85169.1"/>
    <property type="molecule type" value="Genomic_DNA"/>
</dbReference>
<sequence>MSKNIIVVGGGAAGMLAAYFAAAAGNKVTLLEKNEKLGKKIYITGKGRCNLTNACDVEELFLNVKSNSKFLYSAFYGFDNSQVIAFFESHGMPVKVERGNRVFPVSDKSSDVIFALQRALKEKKVEVLLHTEVSKLCYEKITDTKADEEASDKKPELKITGVILKDGTKMDADAVIVATGGLSYPSTGSTGDGYKMAEDAGHTVTECTPSLVPFNVKEEWVKGLRGLSLKNTAISIYSGKKKLYEDFGEMLFTHFGVSGPMILSASASIKQSLIKQPLDMYIDLKPALTQESLDKRILREFEEAKNKQFKNSINKLLPAKMIPVIIELSGIDPDKKVNEISKEERNRLLMLFKKLPVTLNGPRGYNEAIITKGGIKVKEINPSTMESKLVNGLYFAGEVLDLDAYTGGFNLQIAWSTGYLAGTSAAV</sequence>
<comment type="cofactor">
    <cofactor evidence="1">
        <name>FAD</name>
        <dbReference type="ChEBI" id="CHEBI:57692"/>
    </cofactor>
</comment>
<evidence type="ECO:0000259" key="5">
    <source>
        <dbReference type="Pfam" id="PF03486"/>
    </source>
</evidence>
<dbReference type="PANTHER" id="PTHR42887:SF2">
    <property type="entry name" value="OS12G0638800 PROTEIN"/>
    <property type="match status" value="1"/>
</dbReference>
<name>A0A2U2ELH8_9FIRM</name>
<dbReference type="Gene3D" id="1.10.8.260">
    <property type="entry name" value="HI0933 insert domain-like"/>
    <property type="match status" value="1"/>
</dbReference>
<evidence type="ECO:0000256" key="2">
    <source>
        <dbReference type="ARBA" id="ARBA00022630"/>
    </source>
</evidence>
<keyword evidence="2" id="KW-0285">Flavoprotein</keyword>
<dbReference type="Proteomes" id="UP000245905">
    <property type="component" value="Unassembled WGS sequence"/>
</dbReference>
<dbReference type="PANTHER" id="PTHR42887">
    <property type="entry name" value="OS12G0638800 PROTEIN"/>
    <property type="match status" value="1"/>
</dbReference>
<dbReference type="InterPro" id="IPR057661">
    <property type="entry name" value="RsdA/BaiN/AoA(So)_Rossmann"/>
</dbReference>
<comment type="caution">
    <text evidence="7">The sequence shown here is derived from an EMBL/GenBank/DDBJ whole genome shotgun (WGS) entry which is preliminary data.</text>
</comment>
<proteinExistence type="predicted"/>
<feature type="domain" description="RsdA/BaiN/AoA(So)-like Rossmann fold-like" evidence="5">
    <location>
        <begin position="4"/>
        <end position="423"/>
    </location>
</feature>
<dbReference type="Gene3D" id="2.40.30.10">
    <property type="entry name" value="Translation factors"/>
    <property type="match status" value="1"/>
</dbReference>
<feature type="chain" id="PRO_5038924788" evidence="4">
    <location>
        <begin position="24"/>
        <end position="427"/>
    </location>
</feature>
<dbReference type="RefSeq" id="WP_109256982.1">
    <property type="nucleotide sequence ID" value="NZ_JRFS01000001.1"/>
</dbReference>
<gene>
    <name evidence="7" type="ORF">LD38_00695</name>
</gene>
<evidence type="ECO:0000256" key="4">
    <source>
        <dbReference type="SAM" id="SignalP"/>
    </source>
</evidence>
<evidence type="ECO:0000256" key="3">
    <source>
        <dbReference type="ARBA" id="ARBA00022827"/>
    </source>
</evidence>
<reference evidence="7 8" key="1">
    <citation type="submission" date="2014-09" db="EMBL/GenBank/DDBJ databases">
        <title>Butyrate-producing bacteria isolated from human gut.</title>
        <authorList>
            <person name="Zhang Q."/>
            <person name="Zhao L."/>
        </authorList>
    </citation>
    <scope>NUCLEOTIDE SEQUENCE [LARGE SCALE GENOMIC DNA]</scope>
    <source>
        <strain evidence="7 8">R22</strain>
    </source>
</reference>
<dbReference type="AlphaFoldDB" id="A0A2U2ELH8"/>
<evidence type="ECO:0000313" key="7">
    <source>
        <dbReference type="EMBL" id="PWE85169.1"/>
    </source>
</evidence>
<dbReference type="SUPFAM" id="SSF51905">
    <property type="entry name" value="FAD/NAD(P)-binding domain"/>
    <property type="match status" value="1"/>
</dbReference>
<evidence type="ECO:0000313" key="8">
    <source>
        <dbReference type="Proteomes" id="UP000245905"/>
    </source>
</evidence>
<dbReference type="InterPro" id="IPR023166">
    <property type="entry name" value="BaiN-like_dom_sf"/>
</dbReference>
<feature type="domain" description="RsdA/BaiN/AoA(So)-like insert" evidence="6">
    <location>
        <begin position="209"/>
        <end position="370"/>
    </location>
</feature>
<keyword evidence="3" id="KW-0274">FAD</keyword>
<dbReference type="InterPro" id="IPR004792">
    <property type="entry name" value="BaiN-like"/>
</dbReference>
<evidence type="ECO:0000259" key="6">
    <source>
        <dbReference type="Pfam" id="PF22780"/>
    </source>
</evidence>
<dbReference type="Pfam" id="PF22780">
    <property type="entry name" value="HI0933_like_1st"/>
    <property type="match status" value="1"/>
</dbReference>
<feature type="signal peptide" evidence="4">
    <location>
        <begin position="1"/>
        <end position="23"/>
    </location>
</feature>
<dbReference type="InterPro" id="IPR036188">
    <property type="entry name" value="FAD/NAD-bd_sf"/>
</dbReference>
<dbReference type="NCBIfam" id="TIGR00275">
    <property type="entry name" value="aminoacetone oxidase family FAD-binding enzyme"/>
    <property type="match status" value="1"/>
</dbReference>